<accession>A0ACB8ZSD0</accession>
<reference evidence="2" key="1">
    <citation type="journal article" date="2022" name="Mol. Ecol. Resour.">
        <title>The genomes of chicory, endive, great burdock and yacon provide insights into Asteraceae palaeo-polyploidization history and plant inulin production.</title>
        <authorList>
            <person name="Fan W."/>
            <person name="Wang S."/>
            <person name="Wang H."/>
            <person name="Wang A."/>
            <person name="Jiang F."/>
            <person name="Liu H."/>
            <person name="Zhao H."/>
            <person name="Xu D."/>
            <person name="Zhang Y."/>
        </authorList>
    </citation>
    <scope>NUCLEOTIDE SEQUENCE [LARGE SCALE GENOMIC DNA]</scope>
    <source>
        <strain evidence="2">cv. Punajuju</strain>
    </source>
</reference>
<sequence>MDEEQTNSPAPASLQVLPKYPELILAAIAAVDEKNGANKSSISKQIEATYGSLPAAHSTLLSHHLNKMKASGELIVVKNNYVKPDPNASPKRGRGRPAKPKEPLPEGTDVVVSPPRSRGRPPKPKVPLPEGTVVSPPRPRGRPPKPKVPLPEGTVVVVSPPKPRGRPPKPKVPLPEGAVVTPPRPRGRPRKPHDPLAPSPVKATQSVSGRKRGRPRKSGGTSTPVSSPPNGERRGRGRPPKLQTPAADPVEA</sequence>
<dbReference type="Proteomes" id="UP001055811">
    <property type="component" value="Linkage Group LG08"/>
</dbReference>
<protein>
    <submittedName>
        <fullName evidence="1">Uncharacterized protein</fullName>
    </submittedName>
</protein>
<dbReference type="EMBL" id="CM042016">
    <property type="protein sequence ID" value="KAI3699025.1"/>
    <property type="molecule type" value="Genomic_DNA"/>
</dbReference>
<proteinExistence type="predicted"/>
<organism evidence="1 2">
    <name type="scientific">Cichorium intybus</name>
    <name type="common">Chicory</name>
    <dbReference type="NCBI Taxonomy" id="13427"/>
    <lineage>
        <taxon>Eukaryota</taxon>
        <taxon>Viridiplantae</taxon>
        <taxon>Streptophyta</taxon>
        <taxon>Embryophyta</taxon>
        <taxon>Tracheophyta</taxon>
        <taxon>Spermatophyta</taxon>
        <taxon>Magnoliopsida</taxon>
        <taxon>eudicotyledons</taxon>
        <taxon>Gunneridae</taxon>
        <taxon>Pentapetalae</taxon>
        <taxon>asterids</taxon>
        <taxon>campanulids</taxon>
        <taxon>Asterales</taxon>
        <taxon>Asteraceae</taxon>
        <taxon>Cichorioideae</taxon>
        <taxon>Cichorieae</taxon>
        <taxon>Cichoriinae</taxon>
        <taxon>Cichorium</taxon>
    </lineage>
</organism>
<name>A0ACB8ZSD0_CICIN</name>
<keyword evidence="2" id="KW-1185">Reference proteome</keyword>
<evidence type="ECO:0000313" key="1">
    <source>
        <dbReference type="EMBL" id="KAI3699025.1"/>
    </source>
</evidence>
<gene>
    <name evidence="1" type="ORF">L2E82_43006</name>
</gene>
<evidence type="ECO:0000313" key="2">
    <source>
        <dbReference type="Proteomes" id="UP001055811"/>
    </source>
</evidence>
<comment type="caution">
    <text evidence="1">The sequence shown here is derived from an EMBL/GenBank/DDBJ whole genome shotgun (WGS) entry which is preliminary data.</text>
</comment>
<reference evidence="1 2" key="2">
    <citation type="journal article" date="2022" name="Mol. Ecol. Resour.">
        <title>The genomes of chicory, endive, great burdock and yacon provide insights into Asteraceae paleo-polyploidization history and plant inulin production.</title>
        <authorList>
            <person name="Fan W."/>
            <person name="Wang S."/>
            <person name="Wang H."/>
            <person name="Wang A."/>
            <person name="Jiang F."/>
            <person name="Liu H."/>
            <person name="Zhao H."/>
            <person name="Xu D."/>
            <person name="Zhang Y."/>
        </authorList>
    </citation>
    <scope>NUCLEOTIDE SEQUENCE [LARGE SCALE GENOMIC DNA]</scope>
    <source>
        <strain evidence="2">cv. Punajuju</strain>
        <tissue evidence="1">Leaves</tissue>
    </source>
</reference>